<dbReference type="Proteomes" id="UP001249851">
    <property type="component" value="Unassembled WGS sequence"/>
</dbReference>
<keyword evidence="2" id="KW-1185">Reference proteome</keyword>
<gene>
    <name evidence="1" type="ORF">P5673_028894</name>
</gene>
<dbReference type="PANTHER" id="PTHR33776">
    <property type="entry name" value="ENDO/EXONUCLEASE/PHOSPHATASE DOMAIN-CONTAINING PROTEIN"/>
    <property type="match status" value="1"/>
</dbReference>
<sequence length="98" mass="11202">MFFNKFPILLERFVGASGHHLLTGDFSFHVDDCTDHLLDSHNLIQHVSGPPHTLDLRITRTCDGIIENWSTLNPHLSDHSAIQSRLLLARLRLPNLKR</sequence>
<name>A0AAD9UUG2_ACRCE</name>
<protein>
    <submittedName>
        <fullName evidence="1">Uncharacterized protein</fullName>
    </submittedName>
</protein>
<proteinExistence type="predicted"/>
<dbReference type="PANTHER" id="PTHR33776:SF3">
    <property type="entry name" value="PHD-TYPE DOMAIN-CONTAINING PROTEIN"/>
    <property type="match status" value="1"/>
</dbReference>
<dbReference type="AlphaFoldDB" id="A0AAD9UUG2"/>
<reference evidence="1" key="2">
    <citation type="journal article" date="2023" name="Science">
        <title>Genomic signatures of disease resistance in endangered staghorn corals.</title>
        <authorList>
            <person name="Vollmer S.V."/>
            <person name="Selwyn J.D."/>
            <person name="Despard B.A."/>
            <person name="Roesel C.L."/>
        </authorList>
    </citation>
    <scope>NUCLEOTIDE SEQUENCE</scope>
    <source>
        <strain evidence="1">K2</strain>
    </source>
</reference>
<evidence type="ECO:0000313" key="2">
    <source>
        <dbReference type="Proteomes" id="UP001249851"/>
    </source>
</evidence>
<accession>A0AAD9UUG2</accession>
<evidence type="ECO:0000313" key="1">
    <source>
        <dbReference type="EMBL" id="KAK2550381.1"/>
    </source>
</evidence>
<reference evidence="1" key="1">
    <citation type="journal article" date="2023" name="G3 (Bethesda)">
        <title>Whole genome assembly and annotation of the endangered Caribbean coral Acropora cervicornis.</title>
        <authorList>
            <person name="Selwyn J.D."/>
            <person name="Vollmer S.V."/>
        </authorList>
    </citation>
    <scope>NUCLEOTIDE SEQUENCE</scope>
    <source>
        <strain evidence="1">K2</strain>
    </source>
</reference>
<organism evidence="1 2">
    <name type="scientific">Acropora cervicornis</name>
    <name type="common">Staghorn coral</name>
    <dbReference type="NCBI Taxonomy" id="6130"/>
    <lineage>
        <taxon>Eukaryota</taxon>
        <taxon>Metazoa</taxon>
        <taxon>Cnidaria</taxon>
        <taxon>Anthozoa</taxon>
        <taxon>Hexacorallia</taxon>
        <taxon>Scleractinia</taxon>
        <taxon>Astrocoeniina</taxon>
        <taxon>Acroporidae</taxon>
        <taxon>Acropora</taxon>
    </lineage>
</organism>
<dbReference type="EMBL" id="JARQWQ010000111">
    <property type="protein sequence ID" value="KAK2550381.1"/>
    <property type="molecule type" value="Genomic_DNA"/>
</dbReference>
<comment type="caution">
    <text evidence="1">The sequence shown here is derived from an EMBL/GenBank/DDBJ whole genome shotgun (WGS) entry which is preliminary data.</text>
</comment>